<dbReference type="GO" id="GO:0016987">
    <property type="term" value="F:sigma factor activity"/>
    <property type="evidence" value="ECO:0007669"/>
    <property type="project" value="InterPro"/>
</dbReference>
<dbReference type="InterPro" id="IPR036388">
    <property type="entry name" value="WH-like_DNA-bd_sf"/>
</dbReference>
<dbReference type="Proteomes" id="UP001139451">
    <property type="component" value="Unassembled WGS sequence"/>
</dbReference>
<name>A0A9X2HJM3_9SPHN</name>
<proteinExistence type="predicted"/>
<evidence type="ECO:0000313" key="2">
    <source>
        <dbReference type="EMBL" id="MCP3731297.1"/>
    </source>
</evidence>
<dbReference type="EMBL" id="JAMLDX010000009">
    <property type="protein sequence ID" value="MCP3731297.1"/>
    <property type="molecule type" value="Genomic_DNA"/>
</dbReference>
<dbReference type="GO" id="GO:0006352">
    <property type="term" value="P:DNA-templated transcription initiation"/>
    <property type="evidence" value="ECO:0007669"/>
    <property type="project" value="InterPro"/>
</dbReference>
<sequence length="69" mass="7439">MQQDEKAARVRAALDALPDRTRTVFRLHGVIGLEISDIARGLNIPAAEVEQHLADALVAIAHAVDDASR</sequence>
<evidence type="ECO:0000259" key="1">
    <source>
        <dbReference type="Pfam" id="PF08281"/>
    </source>
</evidence>
<dbReference type="GO" id="GO:0003677">
    <property type="term" value="F:DNA binding"/>
    <property type="evidence" value="ECO:0007669"/>
    <property type="project" value="InterPro"/>
</dbReference>
<protein>
    <recommendedName>
        <fullName evidence="1">RNA polymerase sigma factor 70 region 4 type 2 domain-containing protein</fullName>
    </recommendedName>
</protein>
<comment type="caution">
    <text evidence="2">The sequence shown here is derived from an EMBL/GenBank/DDBJ whole genome shotgun (WGS) entry which is preliminary data.</text>
</comment>
<organism evidence="2 3">
    <name type="scientific">Sphingomonas tagetis</name>
    <dbReference type="NCBI Taxonomy" id="2949092"/>
    <lineage>
        <taxon>Bacteria</taxon>
        <taxon>Pseudomonadati</taxon>
        <taxon>Pseudomonadota</taxon>
        <taxon>Alphaproteobacteria</taxon>
        <taxon>Sphingomonadales</taxon>
        <taxon>Sphingomonadaceae</taxon>
        <taxon>Sphingomonas</taxon>
    </lineage>
</organism>
<reference evidence="2" key="1">
    <citation type="submission" date="2022-05" db="EMBL/GenBank/DDBJ databases">
        <title>Sphingomonas sp. strain MG17 Genome sequencing and assembly.</title>
        <authorList>
            <person name="Kim I."/>
        </authorList>
    </citation>
    <scope>NUCLEOTIDE SEQUENCE</scope>
    <source>
        <strain evidence="2">MG17</strain>
    </source>
</reference>
<dbReference type="InterPro" id="IPR013249">
    <property type="entry name" value="RNA_pol_sigma70_r4_t2"/>
</dbReference>
<evidence type="ECO:0000313" key="3">
    <source>
        <dbReference type="Proteomes" id="UP001139451"/>
    </source>
</evidence>
<dbReference type="AlphaFoldDB" id="A0A9X2HJM3"/>
<feature type="domain" description="RNA polymerase sigma factor 70 region 4 type 2" evidence="1">
    <location>
        <begin position="9"/>
        <end position="59"/>
    </location>
</feature>
<dbReference type="Gene3D" id="1.10.10.10">
    <property type="entry name" value="Winged helix-like DNA-binding domain superfamily/Winged helix DNA-binding domain"/>
    <property type="match status" value="1"/>
</dbReference>
<dbReference type="Pfam" id="PF08281">
    <property type="entry name" value="Sigma70_r4_2"/>
    <property type="match status" value="1"/>
</dbReference>
<keyword evidence="3" id="KW-1185">Reference proteome</keyword>
<dbReference type="SUPFAM" id="SSF88659">
    <property type="entry name" value="Sigma3 and sigma4 domains of RNA polymerase sigma factors"/>
    <property type="match status" value="1"/>
</dbReference>
<gene>
    <name evidence="2" type="ORF">M9978_12750</name>
</gene>
<dbReference type="InterPro" id="IPR013324">
    <property type="entry name" value="RNA_pol_sigma_r3/r4-like"/>
</dbReference>
<accession>A0A9X2HJM3</accession>